<dbReference type="AlphaFoldDB" id="A0A0W0V8R8"/>
<keyword evidence="10" id="KW-1185">Reference proteome</keyword>
<keyword evidence="5 7" id="KW-1133">Transmembrane helix</keyword>
<keyword evidence="3 7" id="KW-1003">Cell membrane</keyword>
<evidence type="ECO:0000256" key="6">
    <source>
        <dbReference type="ARBA" id="ARBA00023136"/>
    </source>
</evidence>
<dbReference type="EMBL" id="LNYJ01000011">
    <property type="protein sequence ID" value="KTD16472.1"/>
    <property type="molecule type" value="Genomic_DNA"/>
</dbReference>
<name>A0A0W0V8R8_9GAMM</name>
<dbReference type="InterPro" id="IPR058127">
    <property type="entry name" value="DedA"/>
</dbReference>
<evidence type="ECO:0000256" key="1">
    <source>
        <dbReference type="ARBA" id="ARBA00004651"/>
    </source>
</evidence>
<proteinExistence type="inferred from homology"/>
<sequence>MEHIQQLLNYILHIDGYLFSFVSTYGTWTYLVLFLIIFCETGLIIIPFLPGDSLLFASGSLAAQADASLDIIFLMVLLTLASVFGNQVNYLIGKRIGPQIFNKEGSLLLNKKYLGQTHAFYERHGGKTIILARFMPIIRTFAPFIAGIGLMRHSQFLAYNIASAVLWIGSLLCLGYFVGGLPFVKNNFTLVIYAIIAISLLPPVFSFAYHKLTGVSASSS</sequence>
<evidence type="ECO:0000256" key="7">
    <source>
        <dbReference type="RuleBase" id="RU367016"/>
    </source>
</evidence>
<dbReference type="NCBIfam" id="NF008102">
    <property type="entry name" value="PRK10847.1"/>
    <property type="match status" value="1"/>
</dbReference>
<comment type="subcellular location">
    <subcellularLocation>
        <location evidence="1 7">Cell membrane</location>
        <topology evidence="1 7">Multi-pass membrane protein</topology>
    </subcellularLocation>
</comment>
<evidence type="ECO:0000313" key="10">
    <source>
        <dbReference type="Proteomes" id="UP000055035"/>
    </source>
</evidence>
<organism evidence="9 10">
    <name type="scientific">Legionella jordanis</name>
    <dbReference type="NCBI Taxonomy" id="456"/>
    <lineage>
        <taxon>Bacteria</taxon>
        <taxon>Pseudomonadati</taxon>
        <taxon>Pseudomonadota</taxon>
        <taxon>Gammaproteobacteria</taxon>
        <taxon>Legionellales</taxon>
        <taxon>Legionellaceae</taxon>
        <taxon>Legionella</taxon>
    </lineage>
</organism>
<dbReference type="InterPro" id="IPR032816">
    <property type="entry name" value="VTT_dom"/>
</dbReference>
<feature type="domain" description="VTT" evidence="8">
    <location>
        <begin position="49"/>
        <end position="176"/>
    </location>
</feature>
<evidence type="ECO:0000313" key="9">
    <source>
        <dbReference type="EMBL" id="KTD16472.1"/>
    </source>
</evidence>
<evidence type="ECO:0000256" key="3">
    <source>
        <dbReference type="ARBA" id="ARBA00022475"/>
    </source>
</evidence>
<comment type="caution">
    <text evidence="9">The sequence shown here is derived from an EMBL/GenBank/DDBJ whole genome shotgun (WGS) entry which is preliminary data.</text>
</comment>
<keyword evidence="6 7" id="KW-0472">Membrane</keyword>
<keyword evidence="4 7" id="KW-0812">Transmembrane</keyword>
<dbReference type="OrthoDB" id="9813426at2"/>
<dbReference type="Proteomes" id="UP000055035">
    <property type="component" value="Unassembled WGS sequence"/>
</dbReference>
<evidence type="ECO:0000256" key="2">
    <source>
        <dbReference type="ARBA" id="ARBA00010792"/>
    </source>
</evidence>
<feature type="transmembrane region" description="Helical" evidence="7">
    <location>
        <begin position="130"/>
        <end position="151"/>
    </location>
</feature>
<gene>
    <name evidence="9" type="ORF">Ljor_0778</name>
</gene>
<dbReference type="PATRIC" id="fig|456.5.peg.824"/>
<dbReference type="GO" id="GO:0005886">
    <property type="term" value="C:plasma membrane"/>
    <property type="evidence" value="ECO:0007669"/>
    <property type="project" value="UniProtKB-SubCell"/>
</dbReference>
<dbReference type="STRING" id="456.Ljor_0778"/>
<evidence type="ECO:0000256" key="5">
    <source>
        <dbReference type="ARBA" id="ARBA00022989"/>
    </source>
</evidence>
<evidence type="ECO:0000259" key="8">
    <source>
        <dbReference type="Pfam" id="PF09335"/>
    </source>
</evidence>
<feature type="transmembrane region" description="Helical" evidence="7">
    <location>
        <begin position="157"/>
        <end position="178"/>
    </location>
</feature>
<evidence type="ECO:0000256" key="4">
    <source>
        <dbReference type="ARBA" id="ARBA00022692"/>
    </source>
</evidence>
<accession>A0A0W0V8R8</accession>
<feature type="transmembrane region" description="Helical" evidence="7">
    <location>
        <begin position="28"/>
        <end position="51"/>
    </location>
</feature>
<dbReference type="Pfam" id="PF09335">
    <property type="entry name" value="VTT_dom"/>
    <property type="match status" value="1"/>
</dbReference>
<dbReference type="RefSeq" id="WP_058470325.1">
    <property type="nucleotide sequence ID" value="NZ_CAAAIC010000002.1"/>
</dbReference>
<dbReference type="InterPro" id="IPR032818">
    <property type="entry name" value="DedA-like"/>
</dbReference>
<reference evidence="9 10" key="1">
    <citation type="submission" date="2015-11" db="EMBL/GenBank/DDBJ databases">
        <title>Genomic analysis of 38 Legionella species identifies large and diverse effector repertoires.</title>
        <authorList>
            <person name="Burstein D."/>
            <person name="Amaro F."/>
            <person name="Zusman T."/>
            <person name="Lifshitz Z."/>
            <person name="Cohen O."/>
            <person name="Gilbert J.A."/>
            <person name="Pupko T."/>
            <person name="Shuman H.A."/>
            <person name="Segal G."/>
        </authorList>
    </citation>
    <scope>NUCLEOTIDE SEQUENCE [LARGE SCALE GENOMIC DNA]</scope>
    <source>
        <strain evidence="9 10">BL-540</strain>
    </source>
</reference>
<protein>
    <submittedName>
        <fullName evidence="9">DedA family protein</fullName>
    </submittedName>
</protein>
<dbReference type="PANTHER" id="PTHR30353:SF0">
    <property type="entry name" value="TRANSMEMBRANE PROTEIN"/>
    <property type="match status" value="1"/>
</dbReference>
<comment type="similarity">
    <text evidence="2 7">Belongs to the DedA family.</text>
</comment>
<feature type="transmembrane region" description="Helical" evidence="7">
    <location>
        <begin position="190"/>
        <end position="210"/>
    </location>
</feature>
<feature type="transmembrane region" description="Helical" evidence="7">
    <location>
        <begin position="71"/>
        <end position="92"/>
    </location>
</feature>
<dbReference type="PANTHER" id="PTHR30353">
    <property type="entry name" value="INNER MEMBRANE PROTEIN DEDA-RELATED"/>
    <property type="match status" value="1"/>
</dbReference>